<feature type="region of interest" description="Disordered" evidence="1">
    <location>
        <begin position="319"/>
        <end position="340"/>
    </location>
</feature>
<evidence type="ECO:0000256" key="2">
    <source>
        <dbReference type="SAM" id="SignalP"/>
    </source>
</evidence>
<reference evidence="3 4" key="1">
    <citation type="submission" date="2024-09" db="EMBL/GenBank/DDBJ databases">
        <title>Rethinking Asexuality: The Enigmatic Case of Functional Sexual Genes in Lepraria (Stereocaulaceae).</title>
        <authorList>
            <person name="Doellman M."/>
            <person name="Sun Y."/>
            <person name="Barcenas-Pena A."/>
            <person name="Lumbsch H.T."/>
            <person name="Grewe F."/>
        </authorList>
    </citation>
    <scope>NUCLEOTIDE SEQUENCE [LARGE SCALE GENOMIC DNA]</scope>
    <source>
        <strain evidence="3 4">Grewe 0041</strain>
    </source>
</reference>
<dbReference type="InterPro" id="IPR017946">
    <property type="entry name" value="PLC-like_Pdiesterase_TIM-brl"/>
</dbReference>
<dbReference type="PANTHER" id="PTHR13593">
    <property type="match status" value="1"/>
</dbReference>
<feature type="signal peptide" evidence="2">
    <location>
        <begin position="1"/>
        <end position="16"/>
    </location>
</feature>
<evidence type="ECO:0000313" key="3">
    <source>
        <dbReference type="EMBL" id="KAL2046583.1"/>
    </source>
</evidence>
<dbReference type="Proteomes" id="UP001590951">
    <property type="component" value="Unassembled WGS sequence"/>
</dbReference>
<evidence type="ECO:0000256" key="1">
    <source>
        <dbReference type="SAM" id="MobiDB-lite"/>
    </source>
</evidence>
<evidence type="ECO:0008006" key="5">
    <source>
        <dbReference type="Google" id="ProtNLM"/>
    </source>
</evidence>
<dbReference type="PANTHER" id="PTHR13593:SF80">
    <property type="entry name" value="PLC-LIKE PHOSPHODIESTERASE"/>
    <property type="match status" value="1"/>
</dbReference>
<keyword evidence="4" id="KW-1185">Reference proteome</keyword>
<dbReference type="InterPro" id="IPR051057">
    <property type="entry name" value="PI-PLC_domain"/>
</dbReference>
<dbReference type="SUPFAM" id="SSF51695">
    <property type="entry name" value="PLC-like phosphodiesterases"/>
    <property type="match status" value="1"/>
</dbReference>
<keyword evidence="2" id="KW-0732">Signal</keyword>
<feature type="chain" id="PRO_5046499569" description="PLC-like phosphodiesterase" evidence="2">
    <location>
        <begin position="17"/>
        <end position="363"/>
    </location>
</feature>
<gene>
    <name evidence="3" type="ORF">ABVK25_011708</name>
</gene>
<sequence>MRSLILLSLVAQAAFGAVLAPRNTSYACNNSPDLCSRSYSNITQLGAHDSPFLTSTSSETISFTNAGNQNVNSTAQLTAGVRLLTAQVHSNNGSWHLCHTSCSLLDAGTLSAWLSEIKTWMDNNPHDVVTILLVNSDNASAADLNSEFEAANITSYAYTPPSTTTALTTWPTLQELISNSTRLVTFVASMNPSSNTVAPYLLDEFTFVFENPYNVTSLSNFSCVADRPRIVQGQTTTAISSGRLPLVNHFLYENVGFGIDAPDTGNITTTNGKTGTGSLGQAASDCSALYGKAPAFLLVDFFDEGSTISIVNSLNGVEASTTGQTRPSTTATSDAGGGNRGGPLGLGSGSILGLALAMIACLV</sequence>
<evidence type="ECO:0000313" key="4">
    <source>
        <dbReference type="Proteomes" id="UP001590951"/>
    </source>
</evidence>
<dbReference type="Pfam" id="PF26146">
    <property type="entry name" value="PI-PLC_X"/>
    <property type="match status" value="1"/>
</dbReference>
<comment type="caution">
    <text evidence="3">The sequence shown here is derived from an EMBL/GenBank/DDBJ whole genome shotgun (WGS) entry which is preliminary data.</text>
</comment>
<name>A0ABR4ASZ5_9LECA</name>
<feature type="compositionally biased region" description="Polar residues" evidence="1">
    <location>
        <begin position="319"/>
        <end position="333"/>
    </location>
</feature>
<dbReference type="EMBL" id="JBHFEH010000112">
    <property type="protein sequence ID" value="KAL2046583.1"/>
    <property type="molecule type" value="Genomic_DNA"/>
</dbReference>
<protein>
    <recommendedName>
        <fullName evidence="5">PLC-like phosphodiesterase</fullName>
    </recommendedName>
</protein>
<dbReference type="Gene3D" id="3.20.20.190">
    <property type="entry name" value="Phosphatidylinositol (PI) phosphodiesterase"/>
    <property type="match status" value="1"/>
</dbReference>
<proteinExistence type="predicted"/>
<organism evidence="3 4">
    <name type="scientific">Lepraria finkii</name>
    <dbReference type="NCBI Taxonomy" id="1340010"/>
    <lineage>
        <taxon>Eukaryota</taxon>
        <taxon>Fungi</taxon>
        <taxon>Dikarya</taxon>
        <taxon>Ascomycota</taxon>
        <taxon>Pezizomycotina</taxon>
        <taxon>Lecanoromycetes</taxon>
        <taxon>OSLEUM clade</taxon>
        <taxon>Lecanoromycetidae</taxon>
        <taxon>Lecanorales</taxon>
        <taxon>Lecanorineae</taxon>
        <taxon>Stereocaulaceae</taxon>
        <taxon>Lepraria</taxon>
    </lineage>
</organism>
<accession>A0ABR4ASZ5</accession>